<dbReference type="PANTHER" id="PTHR39209:SF2">
    <property type="entry name" value="CYTOPLASMIC PROTEIN"/>
    <property type="match status" value="1"/>
</dbReference>
<evidence type="ECO:0000313" key="3">
    <source>
        <dbReference type="EMBL" id="BAJ51379.1"/>
    </source>
</evidence>
<dbReference type="KEGG" id="csu:CSUB_C1528"/>
<protein>
    <recommendedName>
        <fullName evidence="1">B3/B4 tRNA-binding domain-containing protein</fullName>
    </recommendedName>
</protein>
<reference evidence="2 4" key="1">
    <citation type="journal article" date="2005" name="Environ. Microbiol.">
        <title>Genetic and functional properties of uncultivated thermophilic crenarchaeotes from a subsurface gold mine as revealed by analysis of genome fragments.</title>
        <authorList>
            <person name="Nunoura T."/>
            <person name="Hirayama H."/>
            <person name="Takami H."/>
            <person name="Oida H."/>
            <person name="Nishi S."/>
            <person name="Shimamura S."/>
            <person name="Suzuki Y."/>
            <person name="Inagaki F."/>
            <person name="Takai K."/>
            <person name="Nealson K.H."/>
            <person name="Horikoshi K."/>
        </authorList>
    </citation>
    <scope>NUCLEOTIDE SEQUENCE [LARGE SCALE GENOMIC DNA]</scope>
</reference>
<organism evidence="2 4">
    <name type="scientific">Caldiarchaeum subterraneum</name>
    <dbReference type="NCBI Taxonomy" id="311458"/>
    <lineage>
        <taxon>Archaea</taxon>
        <taxon>Nitrososphaerota</taxon>
        <taxon>Candidatus Caldarchaeales</taxon>
        <taxon>Candidatus Caldarchaeaceae</taxon>
        <taxon>Candidatus Caldarchaeum</taxon>
    </lineage>
</organism>
<dbReference type="SUPFAM" id="SSF56037">
    <property type="entry name" value="PheT/TilS domain"/>
    <property type="match status" value="1"/>
</dbReference>
<dbReference type="InterPro" id="IPR020825">
    <property type="entry name" value="Phe-tRNA_synthase-like_B3/B4"/>
</dbReference>
<dbReference type="SMART" id="SM00873">
    <property type="entry name" value="B3_4"/>
    <property type="match status" value="1"/>
</dbReference>
<name>E6N8Q5_CALS0</name>
<feature type="domain" description="B3/B4 tRNA-binding" evidence="1">
    <location>
        <begin position="63"/>
        <end position="215"/>
    </location>
</feature>
<dbReference type="BioCyc" id="CCAL311458:G131R-1551-MONOMER"/>
<dbReference type="STRING" id="311458.CSUB_C1528"/>
<dbReference type="InterPro" id="IPR005146">
    <property type="entry name" value="B3/B4_tRNA-bd"/>
</dbReference>
<evidence type="ECO:0000313" key="2">
    <source>
        <dbReference type="EMBL" id="BAJ48674.1"/>
    </source>
</evidence>
<evidence type="ECO:0000259" key="1">
    <source>
        <dbReference type="SMART" id="SM00873"/>
    </source>
</evidence>
<reference evidence="2 4" key="2">
    <citation type="journal article" date="2011" name="Nucleic Acids Res.">
        <title>Insights into the evolution of Archaea and eukaryotic protein modifier systems revealed by the genome of a novel archaeal group.</title>
        <authorList>
            <person name="Nunoura T."/>
            <person name="Takaki Y."/>
            <person name="Kakuta J."/>
            <person name="Nishi S."/>
            <person name="Sugahara J."/>
            <person name="Kazama H."/>
            <person name="Chee G."/>
            <person name="Hattori M."/>
            <person name="Kanai A."/>
            <person name="Atomi H."/>
            <person name="Takai K."/>
            <person name="Takami H."/>
        </authorList>
    </citation>
    <scope>NUCLEOTIDE SEQUENCE [LARGE SCALE GENOMIC DNA]</scope>
</reference>
<dbReference type="Proteomes" id="UP000008120">
    <property type="component" value="Chromosome"/>
</dbReference>
<evidence type="ECO:0000313" key="4">
    <source>
        <dbReference type="Proteomes" id="UP000008120"/>
    </source>
</evidence>
<dbReference type="EMBL" id="BA000048">
    <property type="protein sequence ID" value="BAJ51379.1"/>
    <property type="molecule type" value="Genomic_DNA"/>
</dbReference>
<dbReference type="Pfam" id="PF03483">
    <property type="entry name" value="B3_4"/>
    <property type="match status" value="1"/>
</dbReference>
<gene>
    <name evidence="3" type="ORF">CSUB_C1528</name>
    <name evidence="2" type="ORF">HGMM_F12C01C48</name>
</gene>
<dbReference type="AlphaFoldDB" id="E6N8Q5"/>
<accession>E6N8Q5</accession>
<dbReference type="GO" id="GO:0004826">
    <property type="term" value="F:phenylalanine-tRNA ligase activity"/>
    <property type="evidence" value="ECO:0007669"/>
    <property type="project" value="InterPro"/>
</dbReference>
<proteinExistence type="predicted"/>
<dbReference type="PANTHER" id="PTHR39209">
    <property type="match status" value="1"/>
</dbReference>
<dbReference type="EMBL" id="AP011870">
    <property type="protein sequence ID" value="BAJ48674.1"/>
    <property type="molecule type" value="Genomic_DNA"/>
</dbReference>
<dbReference type="Gene3D" id="3.50.40.10">
    <property type="entry name" value="Phenylalanyl-trna Synthetase, Chain B, domain 3"/>
    <property type="match status" value="1"/>
</dbReference>
<sequence>MKLNFSKEVGERFTGLGVYCAELVDVNNHVENRELVAYISSAVENIKKEHVLERLVQNKFVRAYRDFFWRIGIDPTKTRPSAEALLRRVLAGRDFPRINPLVDVYNVVSMQSLLPIAAFDVEKLKGELLMKFANVGELFLGIGMDKPVALTGKEVVVRDDEKLVAIYPYRDADATKVTSATRHVFLMVCGVPGIELDYLQNTGETLVKQVMKFCGGTPLTQYLATA</sequence>
<dbReference type="GO" id="GO:0003723">
    <property type="term" value="F:RNA binding"/>
    <property type="evidence" value="ECO:0007669"/>
    <property type="project" value="InterPro"/>
</dbReference>